<dbReference type="AlphaFoldDB" id="A0AAV5JK18"/>
<protein>
    <submittedName>
        <fullName evidence="1">Uncharacterized protein</fullName>
    </submittedName>
</protein>
<accession>A0AAV5JK18</accession>
<evidence type="ECO:0000313" key="2">
    <source>
        <dbReference type="Proteomes" id="UP001054252"/>
    </source>
</evidence>
<evidence type="ECO:0000313" key="1">
    <source>
        <dbReference type="EMBL" id="GKV11647.1"/>
    </source>
</evidence>
<reference evidence="1 2" key="1">
    <citation type="journal article" date="2021" name="Commun. Biol.">
        <title>The genome of Shorea leprosula (Dipterocarpaceae) highlights the ecological relevance of drought in aseasonal tropical rainforests.</title>
        <authorList>
            <person name="Ng K.K.S."/>
            <person name="Kobayashi M.J."/>
            <person name="Fawcett J.A."/>
            <person name="Hatakeyama M."/>
            <person name="Paape T."/>
            <person name="Ng C.H."/>
            <person name="Ang C.C."/>
            <person name="Tnah L.H."/>
            <person name="Lee C.T."/>
            <person name="Nishiyama T."/>
            <person name="Sese J."/>
            <person name="O'Brien M.J."/>
            <person name="Copetti D."/>
            <person name="Mohd Noor M.I."/>
            <person name="Ong R.C."/>
            <person name="Putra M."/>
            <person name="Sireger I.Z."/>
            <person name="Indrioko S."/>
            <person name="Kosugi Y."/>
            <person name="Izuno A."/>
            <person name="Isagi Y."/>
            <person name="Lee S.L."/>
            <person name="Shimizu K.K."/>
        </authorList>
    </citation>
    <scope>NUCLEOTIDE SEQUENCE [LARGE SCALE GENOMIC DNA]</scope>
    <source>
        <strain evidence="1">214</strain>
    </source>
</reference>
<name>A0AAV5JK18_9ROSI</name>
<gene>
    <name evidence="1" type="ORF">SLEP1_g22887</name>
</gene>
<keyword evidence="2" id="KW-1185">Reference proteome</keyword>
<proteinExistence type="predicted"/>
<sequence length="56" mass="6378">MAGFPFLFCSAAGGVEKSRTHGLEEEKKEEKEKEKKLILIQIPSTFKSLKFGHFSY</sequence>
<dbReference type="Proteomes" id="UP001054252">
    <property type="component" value="Unassembled WGS sequence"/>
</dbReference>
<comment type="caution">
    <text evidence="1">The sequence shown here is derived from an EMBL/GenBank/DDBJ whole genome shotgun (WGS) entry which is preliminary data.</text>
</comment>
<dbReference type="EMBL" id="BPVZ01000034">
    <property type="protein sequence ID" value="GKV11647.1"/>
    <property type="molecule type" value="Genomic_DNA"/>
</dbReference>
<organism evidence="1 2">
    <name type="scientific">Rubroshorea leprosula</name>
    <dbReference type="NCBI Taxonomy" id="152421"/>
    <lineage>
        <taxon>Eukaryota</taxon>
        <taxon>Viridiplantae</taxon>
        <taxon>Streptophyta</taxon>
        <taxon>Embryophyta</taxon>
        <taxon>Tracheophyta</taxon>
        <taxon>Spermatophyta</taxon>
        <taxon>Magnoliopsida</taxon>
        <taxon>eudicotyledons</taxon>
        <taxon>Gunneridae</taxon>
        <taxon>Pentapetalae</taxon>
        <taxon>rosids</taxon>
        <taxon>malvids</taxon>
        <taxon>Malvales</taxon>
        <taxon>Dipterocarpaceae</taxon>
        <taxon>Rubroshorea</taxon>
    </lineage>
</organism>